<gene>
    <name evidence="3" type="ORF">C1S78_007565</name>
    <name evidence="4" type="ORF">C1S78_07560</name>
</gene>
<dbReference type="PROSITE" id="PS01295">
    <property type="entry name" value="ISPD"/>
    <property type="match status" value="1"/>
</dbReference>
<dbReference type="GeneID" id="76724760"/>
<evidence type="ECO:0000313" key="3">
    <source>
        <dbReference type="EMBL" id="QPG70804.1"/>
    </source>
</evidence>
<dbReference type="GO" id="GO:0008299">
    <property type="term" value="P:isoprenoid biosynthetic process"/>
    <property type="evidence" value="ECO:0007669"/>
    <property type="project" value="InterPro"/>
</dbReference>
<proteinExistence type="predicted"/>
<dbReference type="GO" id="GO:0050518">
    <property type="term" value="F:2-C-methyl-D-erythritol 4-phosphate cytidylyltransferase activity"/>
    <property type="evidence" value="ECO:0007669"/>
    <property type="project" value="TreeGrafter"/>
</dbReference>
<reference evidence="3 5" key="3">
    <citation type="journal article" date="2019" name="Sci. Rep.">
        <title>Insight into the biology of Mycobacterium mucogenicum and Mycobacterium neoaurum clade members.</title>
        <authorList>
            <person name="Behra P.R.K."/>
            <person name="Pettersson B.M.F."/>
            <person name="Ramesh M."/>
            <person name="Dasgupta S."/>
            <person name="Kirsebom L.A."/>
        </authorList>
    </citation>
    <scope>NUCLEOTIDE SEQUENCE [LARGE SCALE GENOMIC DNA]</scope>
    <source>
        <strain evidence="3 5">DSM 44124</strain>
    </source>
</reference>
<dbReference type="Proteomes" id="UP000309231">
    <property type="component" value="Chromosome"/>
</dbReference>
<dbReference type="InterPro" id="IPR029044">
    <property type="entry name" value="Nucleotide-diphossugar_trans"/>
</dbReference>
<evidence type="ECO:0000256" key="2">
    <source>
        <dbReference type="ARBA" id="ARBA00022695"/>
    </source>
</evidence>
<keyword evidence="2 4" id="KW-0548">Nucleotidyltransferase</keyword>
<dbReference type="SUPFAM" id="SSF53448">
    <property type="entry name" value="Nucleotide-diphospho-sugar transferases"/>
    <property type="match status" value="1"/>
</dbReference>
<dbReference type="InterPro" id="IPR018294">
    <property type="entry name" value="ISPD_synthase_CS"/>
</dbReference>
<evidence type="ECO:0000313" key="5">
    <source>
        <dbReference type="Proteomes" id="UP000309231"/>
    </source>
</evidence>
<dbReference type="InterPro" id="IPR034683">
    <property type="entry name" value="IspD/TarI"/>
</dbReference>
<dbReference type="Pfam" id="PF01128">
    <property type="entry name" value="IspD"/>
    <property type="match status" value="1"/>
</dbReference>
<reference evidence="3 5" key="2">
    <citation type="journal article" date="2019" name="BMC Evol. Biol.">
        <title>Comparative genomics of Mycobacterium mucogenicum and Mycobacterium neoaurum clade members emphasizing tRNA and non-coding RNA.</title>
        <authorList>
            <person name="Behra P.R.K."/>
            <person name="Pettersson B.M.F."/>
            <person name="Das S."/>
            <person name="Dasgupta S."/>
            <person name="Kirsebom L.A."/>
        </authorList>
    </citation>
    <scope>NUCLEOTIDE SEQUENCE [LARGE SCALE GENOMIC DNA]</scope>
    <source>
        <strain evidence="3 5">DSM 44124</strain>
    </source>
</reference>
<protein>
    <submittedName>
        <fullName evidence="4">2-C-methyl-D-erythritol 4-phosphate cytidylyltransferase</fullName>
    </submittedName>
</protein>
<reference evidence="4" key="1">
    <citation type="submission" date="2018-01" db="EMBL/GenBank/DDBJ databases">
        <title>Comparative genomics of Mycobacterium mucogenicum and Mycobacterium neoaurum clade members emphasizing tRNA and non-coding RNA.</title>
        <authorList>
            <person name="Behra P.R.K."/>
            <person name="Pettersson B.M.F."/>
            <person name="Das S."/>
            <person name="Dasgupta S."/>
            <person name="Kirsebom L.A."/>
        </authorList>
    </citation>
    <scope>NUCLEOTIDE SEQUENCE</scope>
    <source>
        <strain evidence="4">DSM 44124</strain>
    </source>
</reference>
<dbReference type="KEGG" id="mmuc:C1S78_007565"/>
<evidence type="ECO:0000256" key="1">
    <source>
        <dbReference type="ARBA" id="ARBA00022679"/>
    </source>
</evidence>
<keyword evidence="1 4" id="KW-0808">Transferase</keyword>
<accession>A0A8H2PEZ2</accession>
<sequence length="245" mass="25638">MSAPPIAVGVVLAAGIGSRVGADGNKAYLQLAGRSMVAWSVAAVAASPRVARTILVFRRGERDQVVRLMADELPSTTVEFVEGGDSRHGSEHNVLSYLAADIDAGAVDVVLIHDAARPLAGADLMDTAVTTARERGGAIPVLPSGDVLRLTENGLSAIDQSLVRVQTPQAFRAAPLWQAYQDAAAAGFEGTDTSSCVERFTDIEVHAIAGSAQNFKVTFAHDVQVAERLLGRLGRGQESEPLAAN</sequence>
<dbReference type="EMBL" id="POTL01000001">
    <property type="protein sequence ID" value="TLH52230.1"/>
    <property type="molecule type" value="Genomic_DNA"/>
</dbReference>
<name>A0A8H2PEZ2_MYCMU</name>
<dbReference type="Gene3D" id="3.90.550.10">
    <property type="entry name" value="Spore Coat Polysaccharide Biosynthesis Protein SpsA, Chain A"/>
    <property type="match status" value="1"/>
</dbReference>
<evidence type="ECO:0000313" key="4">
    <source>
        <dbReference type="EMBL" id="TLH52230.1"/>
    </source>
</evidence>
<dbReference type="RefSeq" id="WP_020102282.1">
    <property type="nucleotide sequence ID" value="NZ_ANBS01000034.1"/>
</dbReference>
<dbReference type="EMBL" id="CP062008">
    <property type="protein sequence ID" value="QPG70804.1"/>
    <property type="molecule type" value="Genomic_DNA"/>
</dbReference>
<dbReference type="PANTHER" id="PTHR32125">
    <property type="entry name" value="2-C-METHYL-D-ERYTHRITOL 4-PHOSPHATE CYTIDYLYLTRANSFERASE, CHLOROPLASTIC"/>
    <property type="match status" value="1"/>
</dbReference>
<dbReference type="InterPro" id="IPR050088">
    <property type="entry name" value="IspD/TarI_cytidylyltransf_bact"/>
</dbReference>
<keyword evidence="5" id="KW-1185">Reference proteome</keyword>
<organism evidence="4">
    <name type="scientific">Mycolicibacterium mucogenicum DSM 44124</name>
    <dbReference type="NCBI Taxonomy" id="1226753"/>
    <lineage>
        <taxon>Bacteria</taxon>
        <taxon>Bacillati</taxon>
        <taxon>Actinomycetota</taxon>
        <taxon>Actinomycetes</taxon>
        <taxon>Mycobacteriales</taxon>
        <taxon>Mycobacteriaceae</taxon>
        <taxon>Mycolicibacterium</taxon>
    </lineage>
</organism>
<dbReference type="PANTHER" id="PTHR32125:SF4">
    <property type="entry name" value="2-C-METHYL-D-ERYTHRITOL 4-PHOSPHATE CYTIDYLYLTRANSFERASE, CHLOROPLASTIC"/>
    <property type="match status" value="1"/>
</dbReference>
<dbReference type="AlphaFoldDB" id="A0A8H2PEZ2"/>